<proteinExistence type="predicted"/>
<evidence type="ECO:0000313" key="1">
    <source>
        <dbReference type="EMBL" id="KKN17086.1"/>
    </source>
</evidence>
<organism evidence="1">
    <name type="scientific">marine sediment metagenome</name>
    <dbReference type="NCBI Taxonomy" id="412755"/>
    <lineage>
        <taxon>unclassified sequences</taxon>
        <taxon>metagenomes</taxon>
        <taxon>ecological metagenomes</taxon>
    </lineage>
</organism>
<comment type="caution">
    <text evidence="1">The sequence shown here is derived from an EMBL/GenBank/DDBJ whole genome shotgun (WGS) entry which is preliminary data.</text>
</comment>
<sequence>MGDKLTTLGPNTIGKSIDEKPLNIGKQLYDISVLFNYSDNFYDLFDAYYDVFNFEKNNRKVPSLTFEDAINDLIYICKIFSLSQHCPEWVKDEDIKNKMNFLKGGIKSLMPYTSSELKLTPLKVRTISAKISFLARLLLIKQKQNLKETITMNIFQQDNLKVKNLIKDEDKIDEMTRKLNQIEFKKRYHIQTKELKKIDPIALVFWFGHYYPKELLHLLE</sequence>
<dbReference type="EMBL" id="LAZR01003558">
    <property type="protein sequence ID" value="KKN17086.1"/>
    <property type="molecule type" value="Genomic_DNA"/>
</dbReference>
<name>A0A0F9QV99_9ZZZZ</name>
<accession>A0A0F9QV99</accession>
<protein>
    <submittedName>
        <fullName evidence="1">Uncharacterized protein</fullName>
    </submittedName>
</protein>
<gene>
    <name evidence="1" type="ORF">LCGC14_0969410</name>
</gene>
<reference evidence="1" key="1">
    <citation type="journal article" date="2015" name="Nature">
        <title>Complex archaea that bridge the gap between prokaryotes and eukaryotes.</title>
        <authorList>
            <person name="Spang A."/>
            <person name="Saw J.H."/>
            <person name="Jorgensen S.L."/>
            <person name="Zaremba-Niedzwiedzka K."/>
            <person name="Martijn J."/>
            <person name="Lind A.E."/>
            <person name="van Eijk R."/>
            <person name="Schleper C."/>
            <person name="Guy L."/>
            <person name="Ettema T.J."/>
        </authorList>
    </citation>
    <scope>NUCLEOTIDE SEQUENCE</scope>
</reference>
<dbReference type="AlphaFoldDB" id="A0A0F9QV99"/>